<dbReference type="AlphaFoldDB" id="A0AAD5SW43"/>
<dbReference type="Proteomes" id="UP001211907">
    <property type="component" value="Unassembled WGS sequence"/>
</dbReference>
<protein>
    <submittedName>
        <fullName evidence="1">Uncharacterized protein</fullName>
    </submittedName>
</protein>
<gene>
    <name evidence="1" type="ORF">HK100_003901</name>
</gene>
<sequence>MSSSNSTLYCDPRFALAAISQSTVFVYAPAPVGGVQYTSSIGWGGSSFGFPNTAPSSCFYDAAGFSVPAAYFAAGMTYTGIGDAAAYYLTASTLVSNITAILSNSSIIATSATGNLDKNKTYWRQFDDGNGYGVKCGWADWLAIDSLFGFETVTQYNNYQLSVSAGDSSYPGITWFQPKSWKYGDVLSSADLLDKCGESSYDIIYGTPSSPPTSNSIYCCNGTTPVTYPGIAASAQNFLDSFESSAECPYGILVACANTTTAPGSNTASTSTSTTATKSSAFDVLSSIKLSLAIALLCSLLQ</sequence>
<evidence type="ECO:0000313" key="1">
    <source>
        <dbReference type="EMBL" id="KAJ3105417.1"/>
    </source>
</evidence>
<keyword evidence="2" id="KW-1185">Reference proteome</keyword>
<name>A0AAD5SW43_9FUNG</name>
<organism evidence="1 2">
    <name type="scientific">Physocladia obscura</name>
    <dbReference type="NCBI Taxonomy" id="109957"/>
    <lineage>
        <taxon>Eukaryota</taxon>
        <taxon>Fungi</taxon>
        <taxon>Fungi incertae sedis</taxon>
        <taxon>Chytridiomycota</taxon>
        <taxon>Chytridiomycota incertae sedis</taxon>
        <taxon>Chytridiomycetes</taxon>
        <taxon>Chytridiales</taxon>
        <taxon>Chytriomycetaceae</taxon>
        <taxon>Physocladia</taxon>
    </lineage>
</organism>
<comment type="caution">
    <text evidence="1">The sequence shown here is derived from an EMBL/GenBank/DDBJ whole genome shotgun (WGS) entry which is preliminary data.</text>
</comment>
<accession>A0AAD5SW43</accession>
<dbReference type="EMBL" id="JADGJH010002004">
    <property type="protein sequence ID" value="KAJ3105417.1"/>
    <property type="molecule type" value="Genomic_DNA"/>
</dbReference>
<evidence type="ECO:0000313" key="2">
    <source>
        <dbReference type="Proteomes" id="UP001211907"/>
    </source>
</evidence>
<reference evidence="1" key="1">
    <citation type="submission" date="2020-05" db="EMBL/GenBank/DDBJ databases">
        <title>Phylogenomic resolution of chytrid fungi.</title>
        <authorList>
            <person name="Stajich J.E."/>
            <person name="Amses K."/>
            <person name="Simmons R."/>
            <person name="Seto K."/>
            <person name="Myers J."/>
            <person name="Bonds A."/>
            <person name="Quandt C.A."/>
            <person name="Barry K."/>
            <person name="Liu P."/>
            <person name="Grigoriev I."/>
            <person name="Longcore J.E."/>
            <person name="James T.Y."/>
        </authorList>
    </citation>
    <scope>NUCLEOTIDE SEQUENCE</scope>
    <source>
        <strain evidence="1">JEL0513</strain>
    </source>
</reference>
<proteinExistence type="predicted"/>